<keyword evidence="1" id="KW-0812">Transmembrane</keyword>
<dbReference type="Proteomes" id="UP000475862">
    <property type="component" value="Unassembled WGS sequence"/>
</dbReference>
<name>A0A6G0U589_APHGL</name>
<protein>
    <submittedName>
        <fullName evidence="2">Uncharacterized protein</fullName>
    </submittedName>
</protein>
<feature type="transmembrane region" description="Helical" evidence="1">
    <location>
        <begin position="68"/>
        <end position="88"/>
    </location>
</feature>
<comment type="caution">
    <text evidence="2">The sequence shown here is derived from an EMBL/GenBank/DDBJ whole genome shotgun (WGS) entry which is preliminary data.</text>
</comment>
<evidence type="ECO:0000313" key="3">
    <source>
        <dbReference type="Proteomes" id="UP000475862"/>
    </source>
</evidence>
<dbReference type="AlphaFoldDB" id="A0A6G0U589"/>
<evidence type="ECO:0000256" key="1">
    <source>
        <dbReference type="SAM" id="Phobius"/>
    </source>
</evidence>
<dbReference type="EMBL" id="VYZN01000002">
    <property type="protein sequence ID" value="KAE9544244.1"/>
    <property type="molecule type" value="Genomic_DNA"/>
</dbReference>
<accession>A0A6G0U589</accession>
<gene>
    <name evidence="2" type="ORF">AGLY_001423</name>
</gene>
<feature type="transmembrane region" description="Helical" evidence="1">
    <location>
        <begin position="20"/>
        <end position="48"/>
    </location>
</feature>
<organism evidence="2 3">
    <name type="scientific">Aphis glycines</name>
    <name type="common">Soybean aphid</name>
    <dbReference type="NCBI Taxonomy" id="307491"/>
    <lineage>
        <taxon>Eukaryota</taxon>
        <taxon>Metazoa</taxon>
        <taxon>Ecdysozoa</taxon>
        <taxon>Arthropoda</taxon>
        <taxon>Hexapoda</taxon>
        <taxon>Insecta</taxon>
        <taxon>Pterygota</taxon>
        <taxon>Neoptera</taxon>
        <taxon>Paraneoptera</taxon>
        <taxon>Hemiptera</taxon>
        <taxon>Sternorrhyncha</taxon>
        <taxon>Aphidomorpha</taxon>
        <taxon>Aphidoidea</taxon>
        <taxon>Aphididae</taxon>
        <taxon>Aphidini</taxon>
        <taxon>Aphis</taxon>
        <taxon>Aphis</taxon>
    </lineage>
</organism>
<sequence length="174" mass="19374">MKIIFLYSVKEKLMGVNSEVGWVVSVSFSILIFVFISLLSIVLISYLFDSLLVIFDINSDLLLVASSIVSTGNKLLVLSHGVTIGIAMSKLRNHLLDFQKTKLHYLYSSESSVTFLIPYASDVVNESKPHTSSGLNFFCLCLDLTDDGALRLRLFTLILVSEFMSETSFIVTVM</sequence>
<proteinExistence type="predicted"/>
<keyword evidence="3" id="KW-1185">Reference proteome</keyword>
<reference evidence="2 3" key="1">
    <citation type="submission" date="2019-08" db="EMBL/GenBank/DDBJ databases">
        <title>The genome of the soybean aphid Biotype 1, its phylome, world population structure and adaptation to the North American continent.</title>
        <authorList>
            <person name="Giordano R."/>
            <person name="Donthu R.K."/>
            <person name="Hernandez A.G."/>
            <person name="Wright C.L."/>
            <person name="Zimin A.V."/>
        </authorList>
    </citation>
    <scope>NUCLEOTIDE SEQUENCE [LARGE SCALE GENOMIC DNA]</scope>
    <source>
        <tissue evidence="2">Whole aphids</tissue>
    </source>
</reference>
<evidence type="ECO:0000313" key="2">
    <source>
        <dbReference type="EMBL" id="KAE9544244.1"/>
    </source>
</evidence>
<keyword evidence="1" id="KW-0472">Membrane</keyword>
<keyword evidence="1" id="KW-1133">Transmembrane helix</keyword>